<dbReference type="SUPFAM" id="SSF53474">
    <property type="entry name" value="alpha/beta-Hydrolases"/>
    <property type="match status" value="1"/>
</dbReference>
<keyword evidence="11" id="KW-1185">Reference proteome</keyword>
<comment type="catalytic activity">
    <reaction evidence="1">
        <text>Release of N-terminal proline from a peptide.</text>
        <dbReference type="EC" id="3.4.11.5"/>
    </reaction>
</comment>
<accession>A0AAE3ZPW2</accession>
<evidence type="ECO:0000256" key="6">
    <source>
        <dbReference type="ARBA" id="ARBA00029605"/>
    </source>
</evidence>
<dbReference type="GO" id="GO:0016020">
    <property type="term" value="C:membrane"/>
    <property type="evidence" value="ECO:0007669"/>
    <property type="project" value="TreeGrafter"/>
</dbReference>
<dbReference type="Pfam" id="PF12697">
    <property type="entry name" value="Abhydrolase_6"/>
    <property type="match status" value="1"/>
</dbReference>
<dbReference type="InterPro" id="IPR005945">
    <property type="entry name" value="Pro_imino_pep"/>
</dbReference>
<evidence type="ECO:0000313" key="11">
    <source>
        <dbReference type="Proteomes" id="UP001183629"/>
    </source>
</evidence>
<comment type="caution">
    <text evidence="10">The sequence shown here is derived from an EMBL/GenBank/DDBJ whole genome shotgun (WGS) entry which is preliminary data.</text>
</comment>
<dbReference type="PANTHER" id="PTHR43798:SF33">
    <property type="entry name" value="HYDROLASE, PUTATIVE (AFU_ORTHOLOGUE AFUA_2G14860)-RELATED"/>
    <property type="match status" value="1"/>
</dbReference>
<dbReference type="EMBL" id="JAVDYC010000001">
    <property type="protein sequence ID" value="MDR7322610.1"/>
    <property type="molecule type" value="Genomic_DNA"/>
</dbReference>
<protein>
    <recommendedName>
        <fullName evidence="4">Proline iminopeptidase</fullName>
        <ecNumber evidence="3">3.4.11.5</ecNumber>
    </recommendedName>
    <alternativeName>
        <fullName evidence="6">Prolyl aminopeptidase</fullName>
    </alternativeName>
</protein>
<feature type="active site" evidence="8">
    <location>
        <position position="229"/>
    </location>
</feature>
<feature type="active site" description="Nucleophile" evidence="8">
    <location>
        <position position="108"/>
    </location>
</feature>
<proteinExistence type="inferred from homology"/>
<feature type="active site" description="Proton donor" evidence="8">
    <location>
        <position position="256"/>
    </location>
</feature>
<dbReference type="EC" id="3.4.11.5" evidence="3"/>
<dbReference type="InterPro" id="IPR000073">
    <property type="entry name" value="AB_hydrolase_1"/>
</dbReference>
<feature type="domain" description="AB hydrolase-1" evidence="9">
    <location>
        <begin position="31"/>
        <end position="268"/>
    </location>
</feature>
<dbReference type="RefSeq" id="WP_310413263.1">
    <property type="nucleotide sequence ID" value="NZ_JAVDYC010000001.1"/>
</dbReference>
<dbReference type="PRINTS" id="PR00111">
    <property type="entry name" value="ABHYDROLASE"/>
</dbReference>
<gene>
    <name evidence="10" type="ORF">J2S44_002860</name>
</gene>
<dbReference type="InterPro" id="IPR050266">
    <property type="entry name" value="AB_hydrolase_sf"/>
</dbReference>
<keyword evidence="5 7" id="KW-0378">Hydrolase</keyword>
<evidence type="ECO:0000256" key="1">
    <source>
        <dbReference type="ARBA" id="ARBA00001585"/>
    </source>
</evidence>
<evidence type="ECO:0000256" key="5">
    <source>
        <dbReference type="ARBA" id="ARBA00022801"/>
    </source>
</evidence>
<name>A0AAE3ZPW2_9ACTN</name>
<sequence>MTVSNEGMLSWRGLETWYRILGDANDPRTPVIVCHGGPGATHDEVESIGELSRSGRRVVLYDQVGNGRSSLRPDAPADFWTVALFLDELRLLVEHVGLDDGYHLAGHSWGGMLAMEHALHRPAGLRSLVLCNTKPSLTGPGGGAGGVDLSTEQGQRFMEAFMAEHVCRVQPPPDGYLRTAAARRAHPEVFTAMNGPSPFELVGNLRGWDVTPRLGEIEVPALVVTGTYDLIPPDVARDLAARLPTARLALFEHSSHMPFVEEPDRFLAVVGDFLDDVDRRR</sequence>
<comment type="similarity">
    <text evidence="2 7">Belongs to the peptidase S33 family.</text>
</comment>
<dbReference type="PIRSF" id="PIRSF005539">
    <property type="entry name" value="Pept_S33_TRI_F1"/>
    <property type="match status" value="1"/>
</dbReference>
<evidence type="ECO:0000256" key="3">
    <source>
        <dbReference type="ARBA" id="ARBA00012568"/>
    </source>
</evidence>
<dbReference type="Gene3D" id="3.40.50.1820">
    <property type="entry name" value="alpha/beta hydrolase"/>
    <property type="match status" value="1"/>
</dbReference>
<evidence type="ECO:0000256" key="7">
    <source>
        <dbReference type="PIRNR" id="PIRNR005539"/>
    </source>
</evidence>
<dbReference type="AlphaFoldDB" id="A0AAE3ZPW2"/>
<evidence type="ECO:0000313" key="10">
    <source>
        <dbReference type="EMBL" id="MDR7322610.1"/>
    </source>
</evidence>
<dbReference type="Proteomes" id="UP001183629">
    <property type="component" value="Unassembled WGS sequence"/>
</dbReference>
<organism evidence="10 11">
    <name type="scientific">Catenuloplanes niger</name>
    <dbReference type="NCBI Taxonomy" id="587534"/>
    <lineage>
        <taxon>Bacteria</taxon>
        <taxon>Bacillati</taxon>
        <taxon>Actinomycetota</taxon>
        <taxon>Actinomycetes</taxon>
        <taxon>Micromonosporales</taxon>
        <taxon>Micromonosporaceae</taxon>
        <taxon>Catenuloplanes</taxon>
    </lineage>
</organism>
<reference evidence="10 11" key="1">
    <citation type="submission" date="2023-07" db="EMBL/GenBank/DDBJ databases">
        <title>Sequencing the genomes of 1000 actinobacteria strains.</title>
        <authorList>
            <person name="Klenk H.-P."/>
        </authorList>
    </citation>
    <scope>NUCLEOTIDE SEQUENCE [LARGE SCALE GENOMIC DNA]</scope>
    <source>
        <strain evidence="10 11">DSM 44711</strain>
    </source>
</reference>
<evidence type="ECO:0000256" key="2">
    <source>
        <dbReference type="ARBA" id="ARBA00010088"/>
    </source>
</evidence>
<evidence type="ECO:0000256" key="4">
    <source>
        <dbReference type="ARBA" id="ARBA00021843"/>
    </source>
</evidence>
<dbReference type="PRINTS" id="PR00793">
    <property type="entry name" value="PROAMNOPTASE"/>
</dbReference>
<dbReference type="InterPro" id="IPR029058">
    <property type="entry name" value="AB_hydrolase_fold"/>
</dbReference>
<dbReference type="GO" id="GO:0004177">
    <property type="term" value="F:aminopeptidase activity"/>
    <property type="evidence" value="ECO:0007669"/>
    <property type="project" value="UniProtKB-EC"/>
</dbReference>
<dbReference type="InterPro" id="IPR002410">
    <property type="entry name" value="Peptidase_S33"/>
</dbReference>
<evidence type="ECO:0000259" key="9">
    <source>
        <dbReference type="Pfam" id="PF12697"/>
    </source>
</evidence>
<dbReference type="GO" id="GO:0006508">
    <property type="term" value="P:proteolysis"/>
    <property type="evidence" value="ECO:0007669"/>
    <property type="project" value="InterPro"/>
</dbReference>
<evidence type="ECO:0000256" key="8">
    <source>
        <dbReference type="PIRSR" id="PIRSR005539-1"/>
    </source>
</evidence>
<dbReference type="PANTHER" id="PTHR43798">
    <property type="entry name" value="MONOACYLGLYCEROL LIPASE"/>
    <property type="match status" value="1"/>
</dbReference>